<gene>
    <name evidence="1" type="ORF">ERS852473_02248</name>
</gene>
<dbReference type="Pfam" id="PF20124">
    <property type="entry name" value="DUF6514"/>
    <property type="match status" value="1"/>
</dbReference>
<keyword evidence="2" id="KW-1185">Reference proteome</keyword>
<sequence length="100" mass="12131">MKIVQNLNIVRNYDNLRHDYQYRIIETKYNEVNTYGIEIERKDFNNDVLINIERNSIEKISYYLEKVRELLSILYKNEVSPIHLVDIIGEKVDEYVSEFK</sequence>
<organism evidence="1 2">
    <name type="scientific">Sarcina ventriculi</name>
    <name type="common">Clostridium ventriculi</name>
    <dbReference type="NCBI Taxonomy" id="1267"/>
    <lineage>
        <taxon>Bacteria</taxon>
        <taxon>Bacillati</taxon>
        <taxon>Bacillota</taxon>
        <taxon>Clostridia</taxon>
        <taxon>Eubacteriales</taxon>
        <taxon>Clostridiaceae</taxon>
        <taxon>Sarcina</taxon>
    </lineage>
</organism>
<dbReference type="InterPro" id="IPR017016">
    <property type="entry name" value="UCP033595"/>
</dbReference>
<dbReference type="RefSeq" id="WP_055260224.1">
    <property type="nucleotide sequence ID" value="NZ_BCMV01000022.1"/>
</dbReference>
<protein>
    <submittedName>
        <fullName evidence="1">Uncharacterized protein</fullName>
    </submittedName>
</protein>
<evidence type="ECO:0000313" key="2">
    <source>
        <dbReference type="Proteomes" id="UP000095488"/>
    </source>
</evidence>
<dbReference type="EMBL" id="CYZR01000011">
    <property type="protein sequence ID" value="CUO22656.1"/>
    <property type="molecule type" value="Genomic_DNA"/>
</dbReference>
<name>A0ABM9USI3_SARVE</name>
<proteinExistence type="predicted"/>
<reference evidence="1 2" key="1">
    <citation type="submission" date="2015-09" db="EMBL/GenBank/DDBJ databases">
        <authorList>
            <consortium name="Pathogen Informatics"/>
        </authorList>
    </citation>
    <scope>NUCLEOTIDE SEQUENCE [LARGE SCALE GENOMIC DNA]</scope>
    <source>
        <strain evidence="1 2">2789STDY5834858</strain>
    </source>
</reference>
<dbReference type="Proteomes" id="UP000095488">
    <property type="component" value="Unassembled WGS sequence"/>
</dbReference>
<dbReference type="PIRSF" id="PIRSF033595">
    <property type="entry name" value="UCP033595"/>
    <property type="match status" value="1"/>
</dbReference>
<comment type="caution">
    <text evidence="1">The sequence shown here is derived from an EMBL/GenBank/DDBJ whole genome shotgun (WGS) entry which is preliminary data.</text>
</comment>
<accession>A0ABM9USI3</accession>
<evidence type="ECO:0000313" key="1">
    <source>
        <dbReference type="EMBL" id="CUO22656.1"/>
    </source>
</evidence>